<dbReference type="InterPro" id="IPR020904">
    <property type="entry name" value="Sc_DH/Rdtase_CS"/>
</dbReference>
<comment type="similarity">
    <text evidence="1">Belongs to the short-chain dehydrogenases/reductases (SDR) family.</text>
</comment>
<dbReference type="InterPro" id="IPR036291">
    <property type="entry name" value="NAD(P)-bd_dom_sf"/>
</dbReference>
<dbReference type="SUPFAM" id="SSF51735">
    <property type="entry name" value="NAD(P)-binding Rossmann-fold domains"/>
    <property type="match status" value="1"/>
</dbReference>
<evidence type="ECO:0000256" key="4">
    <source>
        <dbReference type="ARBA" id="ARBA00023002"/>
    </source>
</evidence>
<dbReference type="InterPro" id="IPR027417">
    <property type="entry name" value="P-loop_NTPase"/>
</dbReference>
<dbReference type="Pfam" id="PF00106">
    <property type="entry name" value="adh_short"/>
    <property type="match status" value="1"/>
</dbReference>
<dbReference type="CDD" id="cd05233">
    <property type="entry name" value="SDR_c"/>
    <property type="match status" value="1"/>
</dbReference>
<keyword evidence="3" id="KW-0521">NADP</keyword>
<keyword evidence="2" id="KW-0677">Repeat</keyword>
<dbReference type="Gene3D" id="3.40.50.300">
    <property type="entry name" value="P-loop containing nucleotide triphosphate hydrolases"/>
    <property type="match status" value="1"/>
</dbReference>
<dbReference type="PANTHER" id="PTHR42760">
    <property type="entry name" value="SHORT-CHAIN DEHYDROGENASES/REDUCTASES FAMILY MEMBER"/>
    <property type="match status" value="1"/>
</dbReference>
<dbReference type="PROSITE" id="PS00061">
    <property type="entry name" value="ADH_SHORT"/>
    <property type="match status" value="1"/>
</dbReference>
<dbReference type="PANTHER" id="PTHR42760:SF133">
    <property type="entry name" value="3-OXOACYL-[ACYL-CARRIER-PROTEIN] REDUCTASE"/>
    <property type="match status" value="1"/>
</dbReference>
<evidence type="ECO:0000256" key="2">
    <source>
        <dbReference type="ARBA" id="ARBA00022737"/>
    </source>
</evidence>
<evidence type="ECO:0000256" key="3">
    <source>
        <dbReference type="ARBA" id="ARBA00022857"/>
    </source>
</evidence>
<dbReference type="PRINTS" id="PR00080">
    <property type="entry name" value="SDRFAMILY"/>
</dbReference>
<name>A0AAD5VKV0_9AGAR</name>
<accession>A0AAD5VKV0</accession>
<dbReference type="InterPro" id="IPR002347">
    <property type="entry name" value="SDR_fam"/>
</dbReference>
<dbReference type="InterPro" id="IPR056884">
    <property type="entry name" value="NPHP3-like_N"/>
</dbReference>
<dbReference type="SUPFAM" id="SSF52540">
    <property type="entry name" value="P-loop containing nucleoside triphosphate hydrolases"/>
    <property type="match status" value="1"/>
</dbReference>
<dbReference type="GO" id="GO:0016616">
    <property type="term" value="F:oxidoreductase activity, acting on the CH-OH group of donors, NAD or NADP as acceptor"/>
    <property type="evidence" value="ECO:0007669"/>
    <property type="project" value="TreeGrafter"/>
</dbReference>
<proteinExistence type="inferred from homology"/>
<dbReference type="Proteomes" id="UP001213000">
    <property type="component" value="Unassembled WGS sequence"/>
</dbReference>
<dbReference type="EMBL" id="JANIEX010000817">
    <property type="protein sequence ID" value="KAJ3562909.1"/>
    <property type="molecule type" value="Genomic_DNA"/>
</dbReference>
<dbReference type="GO" id="GO:0006633">
    <property type="term" value="P:fatty acid biosynthetic process"/>
    <property type="evidence" value="ECO:0007669"/>
    <property type="project" value="TreeGrafter"/>
</dbReference>
<dbReference type="Gene3D" id="3.40.50.720">
    <property type="entry name" value="NAD(P)-binding Rossmann-like Domain"/>
    <property type="match status" value="1"/>
</dbReference>
<comment type="caution">
    <text evidence="6">The sequence shown here is derived from an EMBL/GenBank/DDBJ whole genome shotgun (WGS) entry which is preliminary data.</text>
</comment>
<evidence type="ECO:0000259" key="5">
    <source>
        <dbReference type="Pfam" id="PF24883"/>
    </source>
</evidence>
<protein>
    <recommendedName>
        <fullName evidence="5">Nephrocystin 3-like N-terminal domain-containing protein</fullName>
    </recommendedName>
</protein>
<gene>
    <name evidence="6" type="ORF">NP233_g9283</name>
</gene>
<reference evidence="6" key="1">
    <citation type="submission" date="2022-07" db="EMBL/GenBank/DDBJ databases">
        <title>Genome Sequence of Leucocoprinus birnbaumii.</title>
        <authorList>
            <person name="Buettner E."/>
        </authorList>
    </citation>
    <scope>NUCLEOTIDE SEQUENCE</scope>
    <source>
        <strain evidence="6">VT141</strain>
    </source>
</reference>
<feature type="domain" description="Nephrocystin 3-like N-terminal" evidence="5">
    <location>
        <begin position="983"/>
        <end position="1139"/>
    </location>
</feature>
<evidence type="ECO:0000313" key="7">
    <source>
        <dbReference type="Proteomes" id="UP001213000"/>
    </source>
</evidence>
<sequence>MPEHLGCVTPGVLKFLKPVLKNANEPEGYDKLNGADQVKVIKAIDEGRVANEDIPESAKPESRRKPIFEPAPAYSARTRLLSPGVELMPLFSRLKHNDLRKRIKRITRVHNFKYKGVGRQLEASRLANTKLQKELNHSDQTLLRLTTFIAKPDISPNQSGTNGVSATGSFMYPLPLSTREEPKNANQIFWEKGGWSGSGCSLGYLVTSEGKSLSEADRDEILAASRGLWSDSAIQASCYVYHWNDCGDKSLRFLDRVQVPRTWSLPKPLEDETGVSSGIDEEALTREAEEVKGLDRGAPSSAVLTISLSSLEKRKSPPAQHQKGDSRRYTILEFLFERLGFGMICFRNGNQRACHRRNYPKRNMEKRPRERWYPVEITIIRPRSERTCCKQPICPSLRFPSPKTPIYPLFLGKRLLEIMADRLSQVSGHLSNTHSRGLLAGEVAIITGAGQGIGKSCAVLFAKEGAKVVISDIDEKKLTDVTNEIQAFGGDVLAVAGDVGADDFPKKIVDATVQKYGKINHIVNNAGFTFDKMLHTTPDDAFDIIQKIHVRAPFRLIRQAAPYFRLKGDNRENRCIVNVSSTTGLHGNVGQANYAAAKAAVIGLTKTIAKEWGPFGVRANTIAFGLIHTRLTASKEAGATIEIGGKKVALGVPGAQRPVGDAAQKNPEAYPLIPLRRGGSSDEAASAVLFLVSSLASYVSGHTLEVTGGAVSSTTPMRYFRRIQRPAKLLQPRPSSTWAAFNIVRFGLISSRHHLLVTVGNQNVVLVLSLTLYFSIGLLWQAIARDNFFLRQLLGLVTSQYSMILIQPMPNTYELSASQVLQKEDVMESVSNCDQGSTSGNDPGVLQSPEFVKYSFNPTCAVSHARCDTTMSANSNSNGLNFSKTLPRFQCEKSRLASKGDSPLPSLTSREYRSNGILSNAHNFVMNQPQFIENSRTTIKKHGRRDGMQILFRSCLAEAAHDSGAREYAPRCHPGTRQNYINEIAQWAANPRQQGMLWMKGPAGVGKTAVAQSCAERIITLGAAFFFSRPNKVTDPQRFFPTIAYQLALKHDAYRRILDKRVGKDPSLLTKSLVQQFHHLFILPLQKLRESEEYLEETVIIVDGLDECDGSAFQCDILRIILGSVQDCSTPYLWAIFSRPEAHLTNLLGAPTAQPFARYLELPVSSDSNSEISVYLTDEMRKVQLSHKLPPSWPPRGAIMTLVRLSAGLFIYSSTVVRFIRDPDSLGPESQLEAVLALEHNISSKVESGTSQHPLSELDMFYGLIMAQVPPRALGLVQEILLLLSWHQGRKDAMQRVSKLLGLSTAQICTLLRPLYSVLSIEESYLMEITFYHASYLDFLCDPRRSGDFCLDKCKPRLWRKMLELINLNLTKSASLRRGHSEEIGKTGLRLLGCMPLDDDALQILLDFDFDIFSDFGHSFQLNPNVDALYGRIPHDIRHRIIRPYSPMLLKLAAENVGLYSSHNLSKVATSFRFDHFRICFCVIGEPGFFVADELFALVD</sequence>
<dbReference type="Pfam" id="PF24883">
    <property type="entry name" value="NPHP3_N"/>
    <property type="match status" value="1"/>
</dbReference>
<organism evidence="6 7">
    <name type="scientific">Leucocoprinus birnbaumii</name>
    <dbReference type="NCBI Taxonomy" id="56174"/>
    <lineage>
        <taxon>Eukaryota</taxon>
        <taxon>Fungi</taxon>
        <taxon>Dikarya</taxon>
        <taxon>Basidiomycota</taxon>
        <taxon>Agaricomycotina</taxon>
        <taxon>Agaricomycetes</taxon>
        <taxon>Agaricomycetidae</taxon>
        <taxon>Agaricales</taxon>
        <taxon>Agaricineae</taxon>
        <taxon>Agaricaceae</taxon>
        <taxon>Leucocoprinus</taxon>
    </lineage>
</organism>
<evidence type="ECO:0000256" key="1">
    <source>
        <dbReference type="ARBA" id="ARBA00006484"/>
    </source>
</evidence>
<evidence type="ECO:0000313" key="6">
    <source>
        <dbReference type="EMBL" id="KAJ3562909.1"/>
    </source>
</evidence>
<dbReference type="PRINTS" id="PR00081">
    <property type="entry name" value="GDHRDH"/>
</dbReference>
<dbReference type="GO" id="GO:0048038">
    <property type="term" value="F:quinone binding"/>
    <property type="evidence" value="ECO:0007669"/>
    <property type="project" value="TreeGrafter"/>
</dbReference>
<keyword evidence="4" id="KW-0560">Oxidoreductase</keyword>
<keyword evidence="7" id="KW-1185">Reference proteome</keyword>
<dbReference type="FunFam" id="3.40.50.720:FF:000084">
    <property type="entry name" value="Short-chain dehydrogenase reductase"/>
    <property type="match status" value="1"/>
</dbReference>